<dbReference type="PANTHER" id="PTHR34220">
    <property type="entry name" value="SENSOR HISTIDINE KINASE YPDA"/>
    <property type="match status" value="1"/>
</dbReference>
<keyword evidence="2" id="KW-1133">Transmembrane helix</keyword>
<evidence type="ECO:0000256" key="3">
    <source>
        <dbReference type="SAM" id="SignalP"/>
    </source>
</evidence>
<evidence type="ECO:0000313" key="6">
    <source>
        <dbReference type="Proteomes" id="UP000249547"/>
    </source>
</evidence>
<gene>
    <name evidence="5" type="ORF">LX64_04595</name>
</gene>
<keyword evidence="1" id="KW-0802">TPR repeat</keyword>
<dbReference type="SUPFAM" id="SSF55874">
    <property type="entry name" value="ATPase domain of HSP90 chaperone/DNA topoisomerase II/histidine kinase"/>
    <property type="match status" value="1"/>
</dbReference>
<evidence type="ECO:0000313" key="5">
    <source>
        <dbReference type="EMBL" id="RAI99461.1"/>
    </source>
</evidence>
<feature type="repeat" description="TPR" evidence="1">
    <location>
        <begin position="208"/>
        <end position="241"/>
    </location>
</feature>
<dbReference type="InterPro" id="IPR036890">
    <property type="entry name" value="HATPase_C_sf"/>
</dbReference>
<evidence type="ECO:0000256" key="1">
    <source>
        <dbReference type="PROSITE-ProRule" id="PRU00339"/>
    </source>
</evidence>
<dbReference type="Pfam" id="PF13424">
    <property type="entry name" value="TPR_12"/>
    <property type="match status" value="2"/>
</dbReference>
<dbReference type="GO" id="GO:0000155">
    <property type="term" value="F:phosphorelay sensor kinase activity"/>
    <property type="evidence" value="ECO:0007669"/>
    <property type="project" value="InterPro"/>
</dbReference>
<feature type="transmembrane region" description="Helical" evidence="2">
    <location>
        <begin position="404"/>
        <end position="425"/>
    </location>
</feature>
<dbReference type="PANTHER" id="PTHR34220:SF7">
    <property type="entry name" value="SENSOR HISTIDINE KINASE YPDA"/>
    <property type="match status" value="1"/>
</dbReference>
<keyword evidence="2" id="KW-0812">Transmembrane</keyword>
<evidence type="ECO:0000259" key="4">
    <source>
        <dbReference type="Pfam" id="PF06580"/>
    </source>
</evidence>
<dbReference type="SUPFAM" id="SSF48452">
    <property type="entry name" value="TPR-like"/>
    <property type="match status" value="2"/>
</dbReference>
<dbReference type="InterPro" id="IPR050640">
    <property type="entry name" value="Bact_2-comp_sensor_kinase"/>
</dbReference>
<dbReference type="Proteomes" id="UP000249547">
    <property type="component" value="Unassembled WGS sequence"/>
</dbReference>
<feature type="domain" description="Signal transduction histidine kinase internal region" evidence="4">
    <location>
        <begin position="440"/>
        <end position="518"/>
    </location>
</feature>
<proteinExistence type="predicted"/>
<keyword evidence="2" id="KW-0472">Membrane</keyword>
<feature type="signal peptide" evidence="3">
    <location>
        <begin position="1"/>
        <end position="24"/>
    </location>
</feature>
<dbReference type="AlphaFoldDB" id="A0A327Q6S9"/>
<reference evidence="5 6" key="1">
    <citation type="submission" date="2018-06" db="EMBL/GenBank/DDBJ databases">
        <title>Genomic Encyclopedia of Archaeal and Bacterial Type Strains, Phase II (KMG-II): from individual species to whole genera.</title>
        <authorList>
            <person name="Goeker M."/>
        </authorList>
    </citation>
    <scope>NUCLEOTIDE SEQUENCE [LARGE SCALE GENOMIC DNA]</scope>
    <source>
        <strain evidence="5 6">DSM 23857</strain>
    </source>
</reference>
<dbReference type="PROSITE" id="PS51257">
    <property type="entry name" value="PROKAR_LIPOPROTEIN"/>
    <property type="match status" value="1"/>
</dbReference>
<evidence type="ECO:0000256" key="2">
    <source>
        <dbReference type="SAM" id="Phobius"/>
    </source>
</evidence>
<dbReference type="InterPro" id="IPR019734">
    <property type="entry name" value="TPR_rpt"/>
</dbReference>
<dbReference type="EMBL" id="QLLL01000010">
    <property type="protein sequence ID" value="RAI99461.1"/>
    <property type="molecule type" value="Genomic_DNA"/>
</dbReference>
<feature type="repeat" description="TPR" evidence="1">
    <location>
        <begin position="168"/>
        <end position="201"/>
    </location>
</feature>
<keyword evidence="3" id="KW-0732">Signal</keyword>
<dbReference type="Gene3D" id="1.25.40.10">
    <property type="entry name" value="Tetratricopeptide repeat domain"/>
    <property type="match status" value="2"/>
</dbReference>
<dbReference type="PROSITE" id="PS50005">
    <property type="entry name" value="TPR"/>
    <property type="match status" value="3"/>
</dbReference>
<keyword evidence="6" id="KW-1185">Reference proteome</keyword>
<dbReference type="InterPro" id="IPR011990">
    <property type="entry name" value="TPR-like_helical_dom_sf"/>
</dbReference>
<feature type="chain" id="PRO_5016330110" evidence="3">
    <location>
        <begin position="25"/>
        <end position="651"/>
    </location>
</feature>
<protein>
    <submittedName>
        <fullName evidence="5">Tetratricopeptide repeat protein</fullName>
    </submittedName>
</protein>
<dbReference type="SMART" id="SM00028">
    <property type="entry name" value="TPR"/>
    <property type="match status" value="7"/>
</dbReference>
<dbReference type="Pfam" id="PF06580">
    <property type="entry name" value="His_kinase"/>
    <property type="match status" value="1"/>
</dbReference>
<organism evidence="5 6">
    <name type="scientific">Chitinophaga skermanii</name>
    <dbReference type="NCBI Taxonomy" id="331697"/>
    <lineage>
        <taxon>Bacteria</taxon>
        <taxon>Pseudomonadati</taxon>
        <taxon>Bacteroidota</taxon>
        <taxon>Chitinophagia</taxon>
        <taxon>Chitinophagales</taxon>
        <taxon>Chitinophagaceae</taxon>
        <taxon>Chitinophaga</taxon>
    </lineage>
</organism>
<dbReference type="InterPro" id="IPR010559">
    <property type="entry name" value="Sig_transdc_His_kin_internal"/>
</dbReference>
<name>A0A327Q6S9_9BACT</name>
<accession>A0A327Q6S9</accession>
<dbReference type="Gene3D" id="3.30.565.10">
    <property type="entry name" value="Histidine kinase-like ATPase, C-terminal domain"/>
    <property type="match status" value="1"/>
</dbReference>
<dbReference type="GO" id="GO:0016020">
    <property type="term" value="C:membrane"/>
    <property type="evidence" value="ECO:0007669"/>
    <property type="project" value="InterPro"/>
</dbReference>
<sequence length="651" mass="74765">MLHLLLRRFLVISTFILFACQLHAQDSTLIYHKLDSIKRLRDDTAKVKLLVQNARQFNRFFDAAKQENAFLQEGIYVGLKIRDNKGLAEAYNDLGTAKRNKSAYILALDFHTRALKNAEESKDKLLLAISYNNVGVDYRRLEDLDNAFKNHFKALQIAEEINDVKNICVATNSIGNIQLSAKKYEDAIVHFNQALALETKSNNKLGMAINYGNIGYAYEGLGQLDRAVDNYKKSLAANIELDNSTGMSICYTSLGSAYQKKKEYETAMDYLMKSLAVNDRVDDKVHSAENYLQIGKLLTEQHKFEEGRKFIHNAIYLGETWRFKSTLMEAYQALADNYKHAGDFEASLENMRQSLVYKDSLLNEKSATAYAQVQAIYDVDRKDNQIKVLQHEKDINQMRTKRNFAWLMSLAIILCVLVIGGYFYIRHRNLQNNKHTLQLELRSLRSQMNPHFIFNSLSSIHRYIWGNNQEEASDYLTKFSKLMRMILENSQHTFIPLGNELESLTLYLDLEALRCNNMFEYQVNVDDDVNMDEVLVPPLIIQPYVENAIWHGLVHRKEKGLLTIDVKIKGKLLYCTVTDNGIGRKKAMEIKEKKGRVHQSLGMTVTEGRIALIKKINNSKETNISIVDLYDENQEPGGTKVIIVLPVEFLF</sequence>
<feature type="repeat" description="TPR" evidence="1">
    <location>
        <begin position="248"/>
        <end position="281"/>
    </location>
</feature>
<comment type="caution">
    <text evidence="5">The sequence shown here is derived from an EMBL/GenBank/DDBJ whole genome shotgun (WGS) entry which is preliminary data.</text>
</comment>